<evidence type="ECO:0000313" key="7">
    <source>
        <dbReference type="Proteomes" id="UP000228976"/>
    </source>
</evidence>
<dbReference type="PANTHER" id="PTHR43827:SF3">
    <property type="entry name" value="NADP-DEPENDENT OXIDOREDUCTASE DOMAIN-CONTAINING PROTEIN"/>
    <property type="match status" value="1"/>
</dbReference>
<feature type="compositionally biased region" description="Low complexity" evidence="4">
    <location>
        <begin position="237"/>
        <end position="292"/>
    </location>
</feature>
<dbReference type="InterPro" id="IPR036812">
    <property type="entry name" value="NAD(P)_OxRdtase_dom_sf"/>
</dbReference>
<evidence type="ECO:0000259" key="5">
    <source>
        <dbReference type="Pfam" id="PF00248"/>
    </source>
</evidence>
<comment type="similarity">
    <text evidence="1">Belongs to the aldo/keto reductase family.</text>
</comment>
<keyword evidence="3" id="KW-0560">Oxidoreductase</keyword>
<dbReference type="EMBL" id="MWWU01000001">
    <property type="protein sequence ID" value="OZG56884.1"/>
    <property type="molecule type" value="Genomic_DNA"/>
</dbReference>
<dbReference type="GO" id="GO:0016616">
    <property type="term" value="F:oxidoreductase activity, acting on the CH-OH group of donors, NAD or NADP as acceptor"/>
    <property type="evidence" value="ECO:0007669"/>
    <property type="project" value="UniProtKB-ARBA"/>
</dbReference>
<feature type="domain" description="NADP-dependent oxidoreductase" evidence="5">
    <location>
        <begin position="371"/>
        <end position="422"/>
    </location>
</feature>
<dbReference type="SUPFAM" id="SSF51430">
    <property type="entry name" value="NAD(P)-linked oxidoreductase"/>
    <property type="match status" value="2"/>
</dbReference>
<reference evidence="6 7" key="1">
    <citation type="journal article" date="2017" name="BMC Genomics">
        <title>Comparative genomic and phylogenomic analyses of the Bifidobacteriaceae family.</title>
        <authorList>
            <person name="Lugli G.A."/>
            <person name="Milani C."/>
            <person name="Turroni F."/>
            <person name="Duranti S."/>
            <person name="Mancabelli L."/>
            <person name="Mangifesta M."/>
            <person name="Ferrario C."/>
            <person name="Modesto M."/>
            <person name="Mattarelli P."/>
            <person name="Jiri K."/>
            <person name="van Sinderen D."/>
            <person name="Ventura M."/>
        </authorList>
    </citation>
    <scope>NUCLEOTIDE SEQUENCE [LARGE SCALE GENOMIC DNA]</scope>
    <source>
        <strain evidence="6 7">LMG 21773</strain>
    </source>
</reference>
<dbReference type="CDD" id="cd19071">
    <property type="entry name" value="AKR_AKR1-5-like"/>
    <property type="match status" value="1"/>
</dbReference>
<evidence type="ECO:0000256" key="4">
    <source>
        <dbReference type="SAM" id="MobiDB-lite"/>
    </source>
</evidence>
<evidence type="ECO:0000256" key="3">
    <source>
        <dbReference type="ARBA" id="ARBA00023002"/>
    </source>
</evidence>
<keyword evidence="7" id="KW-1185">Reference proteome</keyword>
<dbReference type="PRINTS" id="PR00069">
    <property type="entry name" value="ALDKETRDTASE"/>
</dbReference>
<proteinExistence type="inferred from homology"/>
<dbReference type="InterPro" id="IPR023210">
    <property type="entry name" value="NADP_OxRdtase_dom"/>
</dbReference>
<name>A0A261FCP0_9BIFI</name>
<gene>
    <name evidence="6" type="ORF">AEAE_0193</name>
</gene>
<dbReference type="PROSITE" id="PS00062">
    <property type="entry name" value="ALDOKETO_REDUCTASE_2"/>
    <property type="match status" value="1"/>
</dbReference>
<comment type="caution">
    <text evidence="6">The sequence shown here is derived from an EMBL/GenBank/DDBJ whole genome shotgun (WGS) entry which is preliminary data.</text>
</comment>
<keyword evidence="2" id="KW-0521">NADP</keyword>
<protein>
    <submittedName>
        <fullName evidence="6">2,5-diketo-D-gluconic acid reductase</fullName>
    </submittedName>
</protein>
<feature type="region of interest" description="Disordered" evidence="4">
    <location>
        <begin position="236"/>
        <end position="326"/>
    </location>
</feature>
<dbReference type="RefSeq" id="WP_094689309.1">
    <property type="nucleotide sequence ID" value="NZ_JACBYZ010000001.1"/>
</dbReference>
<dbReference type="Proteomes" id="UP000228976">
    <property type="component" value="Unassembled WGS sequence"/>
</dbReference>
<feature type="compositionally biased region" description="Low complexity" evidence="4">
    <location>
        <begin position="315"/>
        <end position="326"/>
    </location>
</feature>
<dbReference type="OrthoDB" id="9804790at2"/>
<sequence length="428" mass="45431">MTSATQATLRLNNAYPMPMLGVGFWQIPAGRETVTSATAALRAGFRLFDVSESDRNEKGVGRALHNSGLHRSQVFIQTKLTADVKTYEETLLHFETSLKRLGVDYVDSYLIHAPWPWMEVGANYDKQNRDVWRAMQDIFLSGRARSIGVSNFTDHDLVNLLDWDGLQIAPAINQIELFPGHLQPATVSICQEAGIALQAYSPLATGRILRVPVLRKIASILTAAREEELLAANVSHDPTAASPSSDAPASTPAPGSSSAASPAAASTSSASSDAPASAAAPDSPSAPSQATSEALLTPPQPDTHLAGNSPLQPVSSNQAASAAQSLSRAQPLSRTLCADPSASGNFASQNSLDGVTCVSPNALLTVQDSSLVISPAQVALRYLLNKGFIPIMSARPKEYLQYNADLDFDLTDEQMDAIDALAAVRSRI</sequence>
<evidence type="ECO:0000313" key="6">
    <source>
        <dbReference type="EMBL" id="OZG56884.1"/>
    </source>
</evidence>
<evidence type="ECO:0000256" key="1">
    <source>
        <dbReference type="ARBA" id="ARBA00007905"/>
    </source>
</evidence>
<organism evidence="6 7">
    <name type="scientific">Aeriscardovia aeriphila</name>
    <dbReference type="NCBI Taxonomy" id="218139"/>
    <lineage>
        <taxon>Bacteria</taxon>
        <taxon>Bacillati</taxon>
        <taxon>Actinomycetota</taxon>
        <taxon>Actinomycetes</taxon>
        <taxon>Bifidobacteriales</taxon>
        <taxon>Bifidobacteriaceae</taxon>
        <taxon>Aeriscardovia</taxon>
    </lineage>
</organism>
<dbReference type="InterPro" id="IPR020471">
    <property type="entry name" value="AKR"/>
</dbReference>
<feature type="domain" description="NADP-dependent oxidoreductase" evidence="5">
    <location>
        <begin position="21"/>
        <end position="208"/>
    </location>
</feature>
<dbReference type="Pfam" id="PF00248">
    <property type="entry name" value="Aldo_ket_red"/>
    <property type="match status" value="2"/>
</dbReference>
<dbReference type="PANTHER" id="PTHR43827">
    <property type="entry name" value="2,5-DIKETO-D-GLUCONIC ACID REDUCTASE"/>
    <property type="match status" value="1"/>
</dbReference>
<dbReference type="InterPro" id="IPR018170">
    <property type="entry name" value="Aldo/ket_reductase_CS"/>
</dbReference>
<accession>A0A261FCP0</accession>
<dbReference type="AlphaFoldDB" id="A0A261FCP0"/>
<evidence type="ECO:0000256" key="2">
    <source>
        <dbReference type="ARBA" id="ARBA00022857"/>
    </source>
</evidence>
<dbReference type="Gene3D" id="3.20.20.100">
    <property type="entry name" value="NADP-dependent oxidoreductase domain"/>
    <property type="match status" value="2"/>
</dbReference>